<proteinExistence type="predicted"/>
<feature type="domain" description="NAD(P)-binding" evidence="1">
    <location>
        <begin position="12"/>
        <end position="176"/>
    </location>
</feature>
<dbReference type="SUPFAM" id="SSF51735">
    <property type="entry name" value="NAD(P)-binding Rossmann-fold domains"/>
    <property type="match status" value="1"/>
</dbReference>
<evidence type="ECO:0000313" key="2">
    <source>
        <dbReference type="EMBL" id="AKU90789.1"/>
    </source>
</evidence>
<reference evidence="2 3" key="1">
    <citation type="submission" date="2015-08" db="EMBL/GenBank/DDBJ databases">
        <authorList>
            <person name="Babu N.S."/>
            <person name="Beckwith C.J."/>
            <person name="Beseler K.G."/>
            <person name="Brison A."/>
            <person name="Carone J.V."/>
            <person name="Caskin T.P."/>
            <person name="Diamond M."/>
            <person name="Durham M.E."/>
            <person name="Foxe J.M."/>
            <person name="Go M."/>
            <person name="Henderson B.A."/>
            <person name="Jones I.B."/>
            <person name="McGettigan J.A."/>
            <person name="Micheletti S.J."/>
            <person name="Nasrallah M.E."/>
            <person name="Ortiz D."/>
            <person name="Piller C.R."/>
            <person name="Privatt S.R."/>
            <person name="Schneider S.L."/>
            <person name="Sharp S."/>
            <person name="Smith T.C."/>
            <person name="Stanton J.D."/>
            <person name="Ullery H.E."/>
            <person name="Wilson R.J."/>
            <person name="Serrano M.G."/>
            <person name="Buck G."/>
            <person name="Lee V."/>
            <person name="Wang Y."/>
            <person name="Carvalho R."/>
            <person name="Voegtly L."/>
            <person name="Shi R."/>
            <person name="Duckworth R."/>
            <person name="Johnson A."/>
            <person name="Loviza R."/>
            <person name="Walstead R."/>
            <person name="Shah Z."/>
            <person name="Kiflezghi M."/>
            <person name="Wade K."/>
            <person name="Ball S.L."/>
            <person name="Bradley K.W."/>
            <person name="Asai D.J."/>
            <person name="Bowman C.A."/>
            <person name="Russell D.A."/>
            <person name="Pope W.H."/>
            <person name="Jacobs-Sera D."/>
            <person name="Hendrix R.W."/>
            <person name="Hatfull G.F."/>
        </authorList>
    </citation>
    <scope>NUCLEOTIDE SEQUENCE [LARGE SCALE GENOMIC DNA]</scope>
    <source>
        <strain evidence="2 3">DSM 27710</strain>
    </source>
</reference>
<accession>A0A0K1PCF1</accession>
<dbReference type="PANTHER" id="PTHR14097">
    <property type="entry name" value="OXIDOREDUCTASE HTATIP2"/>
    <property type="match status" value="1"/>
</dbReference>
<organism evidence="2 3">
    <name type="scientific">Vulgatibacter incomptus</name>
    <dbReference type="NCBI Taxonomy" id="1391653"/>
    <lineage>
        <taxon>Bacteria</taxon>
        <taxon>Pseudomonadati</taxon>
        <taxon>Myxococcota</taxon>
        <taxon>Myxococcia</taxon>
        <taxon>Myxococcales</taxon>
        <taxon>Cystobacterineae</taxon>
        <taxon>Vulgatibacteraceae</taxon>
        <taxon>Vulgatibacter</taxon>
    </lineage>
</organism>
<keyword evidence="3" id="KW-1185">Reference proteome</keyword>
<dbReference type="Gene3D" id="3.40.50.720">
    <property type="entry name" value="NAD(P)-binding Rossmann-like Domain"/>
    <property type="match status" value="1"/>
</dbReference>
<dbReference type="KEGG" id="vin:AKJ08_1176"/>
<name>A0A0K1PCF1_9BACT</name>
<dbReference type="InterPro" id="IPR016040">
    <property type="entry name" value="NAD(P)-bd_dom"/>
</dbReference>
<dbReference type="Proteomes" id="UP000055590">
    <property type="component" value="Chromosome"/>
</dbReference>
<evidence type="ECO:0000313" key="3">
    <source>
        <dbReference type="Proteomes" id="UP000055590"/>
    </source>
</evidence>
<dbReference type="EMBL" id="CP012332">
    <property type="protein sequence ID" value="AKU90789.1"/>
    <property type="molecule type" value="Genomic_DNA"/>
</dbReference>
<dbReference type="OrthoDB" id="5510591at2"/>
<dbReference type="InterPro" id="IPR036291">
    <property type="entry name" value="NAD(P)-bd_dom_sf"/>
</dbReference>
<protein>
    <submittedName>
        <fullName evidence="2">Nucleoside-diphosphate-sugar epimerase</fullName>
    </submittedName>
</protein>
<evidence type="ECO:0000259" key="1">
    <source>
        <dbReference type="Pfam" id="PF13460"/>
    </source>
</evidence>
<dbReference type="Pfam" id="PF13460">
    <property type="entry name" value="NAD_binding_10"/>
    <property type="match status" value="1"/>
</dbReference>
<dbReference type="PANTHER" id="PTHR14097:SF7">
    <property type="entry name" value="OXIDOREDUCTASE HTATIP2"/>
    <property type="match status" value="1"/>
</dbReference>
<dbReference type="AlphaFoldDB" id="A0A0K1PCF1"/>
<gene>
    <name evidence="2" type="ORF">AKJ08_1176</name>
</gene>
<dbReference type="STRING" id="1391653.AKJ08_1176"/>
<sequence length="243" mass="26166">MTRHMRTAFVAGATGYTGREVVRQLRQQGVRTIAHVRPGSRASGWADAFRRWGAEVAEVAWEPEALRGAIEVARPDAVFSLIGTTRARAKREALQEADIYDAVDYRLHAMLVDAVSATCPGARLVYLSSMGADASSRNPYLAARGRAERKLVESGLPWTIARPSFISGPDRDRPRRMERVSAVVADRLLGVAGIFGAAGLRERYRSIDNVALASALIAAALNPAFAGETLPGEALQRLAAGQA</sequence>